<dbReference type="RefSeq" id="WP_201871923.1">
    <property type="nucleotide sequence ID" value="NZ_JAERRF010000003.1"/>
</dbReference>
<name>A0ABS1N7N2_9ACTN</name>
<keyword evidence="4" id="KW-1185">Reference proteome</keyword>
<evidence type="ECO:0000259" key="2">
    <source>
        <dbReference type="Pfam" id="PF26610"/>
    </source>
</evidence>
<gene>
    <name evidence="3" type="ORF">JK363_05290</name>
</gene>
<dbReference type="EMBL" id="JAERRF010000003">
    <property type="protein sequence ID" value="MBL1096087.1"/>
    <property type="molecule type" value="Genomic_DNA"/>
</dbReference>
<comment type="caution">
    <text evidence="3">The sequence shown here is derived from an EMBL/GenBank/DDBJ whole genome shotgun (WGS) entry which is preliminary data.</text>
</comment>
<sequence length="136" mass="15096">MRINKWAVAVIGVAAMTLTACSDETTDVRYKTHADAAKEVQHGWLPGWVPKDVTNIRMRYNVGNNATSIRFTLGQQELPSACHKAQGKSVKAPTEGQPDWWPENFDGYTFYRCSDDGEDTKAAVHDGTAYVWSEAS</sequence>
<protein>
    <recommendedName>
        <fullName evidence="2">YbbD head domain-containing protein</fullName>
    </recommendedName>
</protein>
<reference evidence="3 4" key="1">
    <citation type="submission" date="2021-01" db="EMBL/GenBank/DDBJ databases">
        <title>WGS of actinomycetes isolated from Thailand.</title>
        <authorList>
            <person name="Thawai C."/>
        </authorList>
    </citation>
    <scope>NUCLEOTIDE SEQUENCE [LARGE SCALE GENOMIC DNA]</scope>
    <source>
        <strain evidence="3 4">CA1R205</strain>
    </source>
</reference>
<feature type="signal peptide" evidence="1">
    <location>
        <begin position="1"/>
        <end position="22"/>
    </location>
</feature>
<proteinExistence type="predicted"/>
<evidence type="ECO:0000313" key="4">
    <source>
        <dbReference type="Proteomes" id="UP000634229"/>
    </source>
</evidence>
<evidence type="ECO:0000313" key="3">
    <source>
        <dbReference type="EMBL" id="MBL1096087.1"/>
    </source>
</evidence>
<feature type="domain" description="YbbD head" evidence="2">
    <location>
        <begin position="24"/>
        <end position="72"/>
    </location>
</feature>
<dbReference type="Proteomes" id="UP000634229">
    <property type="component" value="Unassembled WGS sequence"/>
</dbReference>
<feature type="chain" id="PRO_5046075977" description="YbbD head domain-containing protein" evidence="1">
    <location>
        <begin position="23"/>
        <end position="136"/>
    </location>
</feature>
<dbReference type="PROSITE" id="PS51257">
    <property type="entry name" value="PROKAR_LIPOPROTEIN"/>
    <property type="match status" value="1"/>
</dbReference>
<organism evidence="3 4">
    <name type="scientific">Streptomyces coffeae</name>
    <dbReference type="NCBI Taxonomy" id="621382"/>
    <lineage>
        <taxon>Bacteria</taxon>
        <taxon>Bacillati</taxon>
        <taxon>Actinomycetota</taxon>
        <taxon>Actinomycetes</taxon>
        <taxon>Kitasatosporales</taxon>
        <taxon>Streptomycetaceae</taxon>
        <taxon>Streptomyces</taxon>
    </lineage>
</organism>
<accession>A0ABS1N7N2</accession>
<dbReference type="Pfam" id="PF26610">
    <property type="entry name" value="YbbD_head"/>
    <property type="match status" value="1"/>
</dbReference>
<keyword evidence="1" id="KW-0732">Signal</keyword>
<evidence type="ECO:0000256" key="1">
    <source>
        <dbReference type="SAM" id="SignalP"/>
    </source>
</evidence>
<dbReference type="InterPro" id="IPR058827">
    <property type="entry name" value="YbbD_head"/>
</dbReference>